<dbReference type="EMBL" id="CASHTH010000506">
    <property type="protein sequence ID" value="CAI8003180.1"/>
    <property type="molecule type" value="Genomic_DNA"/>
</dbReference>
<protein>
    <submittedName>
        <fullName evidence="1">Uncharacterized protein</fullName>
    </submittedName>
</protein>
<feature type="non-terminal residue" evidence="1">
    <location>
        <position position="78"/>
    </location>
</feature>
<sequence length="78" mass="8702">MLLTVPVPSNSFTGRCTADGSTRSFLPIARLLLTFFTQTHTCRGLKSHKYSTASQARKIGKIRLINIGTRQKNIFAVY</sequence>
<dbReference type="AlphaFoldDB" id="A0AA35R5L7"/>
<reference evidence="1" key="1">
    <citation type="submission" date="2023-03" db="EMBL/GenBank/DDBJ databases">
        <authorList>
            <person name="Steffen K."/>
            <person name="Cardenas P."/>
        </authorList>
    </citation>
    <scope>NUCLEOTIDE SEQUENCE</scope>
</reference>
<comment type="caution">
    <text evidence="1">The sequence shown here is derived from an EMBL/GenBank/DDBJ whole genome shotgun (WGS) entry which is preliminary data.</text>
</comment>
<keyword evidence="2" id="KW-1185">Reference proteome</keyword>
<gene>
    <name evidence="1" type="ORF">GBAR_LOCUS3574</name>
</gene>
<organism evidence="1 2">
    <name type="scientific">Geodia barretti</name>
    <name type="common">Barrett's horny sponge</name>
    <dbReference type="NCBI Taxonomy" id="519541"/>
    <lineage>
        <taxon>Eukaryota</taxon>
        <taxon>Metazoa</taxon>
        <taxon>Porifera</taxon>
        <taxon>Demospongiae</taxon>
        <taxon>Heteroscleromorpha</taxon>
        <taxon>Tetractinellida</taxon>
        <taxon>Astrophorina</taxon>
        <taxon>Geodiidae</taxon>
        <taxon>Geodia</taxon>
    </lineage>
</organism>
<dbReference type="Proteomes" id="UP001174909">
    <property type="component" value="Unassembled WGS sequence"/>
</dbReference>
<evidence type="ECO:0000313" key="1">
    <source>
        <dbReference type="EMBL" id="CAI8003180.1"/>
    </source>
</evidence>
<proteinExistence type="predicted"/>
<evidence type="ECO:0000313" key="2">
    <source>
        <dbReference type="Proteomes" id="UP001174909"/>
    </source>
</evidence>
<accession>A0AA35R5L7</accession>
<name>A0AA35R5L7_GEOBA</name>